<dbReference type="EMBL" id="WNYA01026837">
    <property type="protein sequence ID" value="KAG8537785.1"/>
    <property type="molecule type" value="Genomic_DNA"/>
</dbReference>
<accession>A0AAV6YS29</accession>
<keyword evidence="2" id="KW-1185">Reference proteome</keyword>
<dbReference type="AlphaFoldDB" id="A0AAV6YS29"/>
<dbReference type="Proteomes" id="UP000824782">
    <property type="component" value="Unassembled WGS sequence"/>
</dbReference>
<evidence type="ECO:0000313" key="1">
    <source>
        <dbReference type="EMBL" id="KAG8537785.1"/>
    </source>
</evidence>
<feature type="non-terminal residue" evidence="1">
    <location>
        <position position="1"/>
    </location>
</feature>
<sequence>RYKEGGEALLVLLPSEEKGMLQQLQEKKVPINKIKINPSKLQDVRGQLESFLAQEQEMKERAQRVSGGMKEVTVKNGKI</sequence>
<evidence type="ECO:0000313" key="2">
    <source>
        <dbReference type="Proteomes" id="UP000824782"/>
    </source>
</evidence>
<organism evidence="1 2">
    <name type="scientific">Engystomops pustulosus</name>
    <name type="common">Tungara frog</name>
    <name type="synonym">Physalaemus pustulosus</name>
    <dbReference type="NCBI Taxonomy" id="76066"/>
    <lineage>
        <taxon>Eukaryota</taxon>
        <taxon>Metazoa</taxon>
        <taxon>Chordata</taxon>
        <taxon>Craniata</taxon>
        <taxon>Vertebrata</taxon>
        <taxon>Euteleostomi</taxon>
        <taxon>Amphibia</taxon>
        <taxon>Batrachia</taxon>
        <taxon>Anura</taxon>
        <taxon>Neobatrachia</taxon>
        <taxon>Hyloidea</taxon>
        <taxon>Leptodactylidae</taxon>
        <taxon>Leiuperinae</taxon>
        <taxon>Engystomops</taxon>
    </lineage>
</organism>
<protein>
    <submittedName>
        <fullName evidence="1">Uncharacterized protein</fullName>
    </submittedName>
</protein>
<reference evidence="1" key="1">
    <citation type="thesis" date="2020" institute="ProQuest LLC" country="789 East Eisenhower Parkway, Ann Arbor, MI, USA">
        <title>Comparative Genomics and Chromosome Evolution.</title>
        <authorList>
            <person name="Mudd A.B."/>
        </authorList>
    </citation>
    <scope>NUCLEOTIDE SEQUENCE</scope>
    <source>
        <strain evidence="1">237g6f4</strain>
        <tissue evidence="1">Blood</tissue>
    </source>
</reference>
<gene>
    <name evidence="1" type="ORF">GDO81_023844</name>
</gene>
<comment type="caution">
    <text evidence="1">The sequence shown here is derived from an EMBL/GenBank/DDBJ whole genome shotgun (WGS) entry which is preliminary data.</text>
</comment>
<proteinExistence type="predicted"/>
<name>A0AAV6YS29_ENGPU</name>